<evidence type="ECO:0000256" key="3">
    <source>
        <dbReference type="ARBA" id="ARBA00023002"/>
    </source>
</evidence>
<dbReference type="Gene3D" id="3.40.50.920">
    <property type="match status" value="1"/>
</dbReference>
<dbReference type="EMBL" id="CAJGYO010000003">
    <property type="protein sequence ID" value="CAD6217899.1"/>
    <property type="molecule type" value="Genomic_DNA"/>
</dbReference>
<evidence type="ECO:0000259" key="5">
    <source>
        <dbReference type="SMART" id="SM00861"/>
    </source>
</evidence>
<dbReference type="OrthoDB" id="878at2759"/>
<dbReference type="Gene3D" id="3.40.50.970">
    <property type="match status" value="1"/>
</dbReference>
<dbReference type="GO" id="GO:0009083">
    <property type="term" value="P:branched-chain amino acid catabolic process"/>
    <property type="evidence" value="ECO:0007669"/>
    <property type="project" value="TreeGrafter"/>
</dbReference>
<keyword evidence="7" id="KW-1185">Reference proteome</keyword>
<dbReference type="SUPFAM" id="SSF52922">
    <property type="entry name" value="TK C-terminal domain-like"/>
    <property type="match status" value="1"/>
</dbReference>
<accession>A0A811N7J9</accession>
<proteinExistence type="predicted"/>
<evidence type="ECO:0000256" key="2">
    <source>
        <dbReference type="ARBA" id="ARBA00012277"/>
    </source>
</evidence>
<evidence type="ECO:0000256" key="4">
    <source>
        <dbReference type="ARBA" id="ARBA00051764"/>
    </source>
</evidence>
<dbReference type="InterPro" id="IPR009014">
    <property type="entry name" value="Transketo_C/PFOR_II"/>
</dbReference>
<gene>
    <name evidence="6" type="ORF">NCGR_LOCUS11848</name>
</gene>
<dbReference type="EC" id="1.2.4.4" evidence="2"/>
<evidence type="ECO:0000256" key="1">
    <source>
        <dbReference type="ARBA" id="ARBA00001964"/>
    </source>
</evidence>
<dbReference type="InterPro" id="IPR005475">
    <property type="entry name" value="Transketolase-like_Pyr-bd"/>
</dbReference>
<dbReference type="SUPFAM" id="SSF52518">
    <property type="entry name" value="Thiamin diphosphate-binding fold (THDP-binding)"/>
    <property type="match status" value="1"/>
</dbReference>
<dbReference type="GO" id="GO:0007584">
    <property type="term" value="P:response to nutrient"/>
    <property type="evidence" value="ECO:0007669"/>
    <property type="project" value="TreeGrafter"/>
</dbReference>
<comment type="catalytic activity">
    <reaction evidence="4">
        <text>N(6)-[(R)-lipoyl]-L-lysyl-[protein] + 3-methyl-2-oxobutanoate + H(+) = N(6)-[(R)-S(8)-2-methylpropanoyldihydrolipoyl]-L-lysyl-[protein] + CO2</text>
        <dbReference type="Rhea" id="RHEA:13457"/>
        <dbReference type="Rhea" id="RHEA-COMP:10474"/>
        <dbReference type="Rhea" id="RHEA-COMP:10497"/>
        <dbReference type="ChEBI" id="CHEBI:11851"/>
        <dbReference type="ChEBI" id="CHEBI:15378"/>
        <dbReference type="ChEBI" id="CHEBI:16526"/>
        <dbReference type="ChEBI" id="CHEBI:83099"/>
        <dbReference type="ChEBI" id="CHEBI:83142"/>
        <dbReference type="EC" id="1.2.4.4"/>
    </reaction>
    <physiologicalReaction direction="left-to-right" evidence="4">
        <dbReference type="Rhea" id="RHEA:13458"/>
    </physiologicalReaction>
</comment>
<dbReference type="SMART" id="SM00861">
    <property type="entry name" value="Transket_pyr"/>
    <property type="match status" value="1"/>
</dbReference>
<dbReference type="InterPro" id="IPR029061">
    <property type="entry name" value="THDP-binding"/>
</dbReference>
<dbReference type="GO" id="GO:0003863">
    <property type="term" value="F:branched-chain 2-oxo acid dehydrogenase activity"/>
    <property type="evidence" value="ECO:0007669"/>
    <property type="project" value="UniProtKB-EC"/>
</dbReference>
<sequence>MAVAGSGGLLPVLPRRRRGADAAARRRCGREAAARCGRGASSLPPCRIVNEAAKFRYRSGNEFNCGGLTIRTPYGAVGHGGHYHSQSPEAFFCHVPGLKVVIPRSPREAKGLLLASIRDPNPVVFFEPKWLYRLAVEEVPEEDYMLPLSEAEVIRKGSDITLIGWGAQLAVLKEACEDAAKGPITGGFGAEIAASITERCFQRVVNLPAFLLNGWIIYRTGSDMLYTVQPVDILRKAKVIVAPAKATAAGGGNALLVLLNAL</sequence>
<dbReference type="PANTHER" id="PTHR42980:SF1">
    <property type="entry name" value="2-OXOISOVALERATE DEHYDROGENASE SUBUNIT BETA, MITOCHONDRIAL"/>
    <property type="match status" value="1"/>
</dbReference>
<evidence type="ECO:0000313" key="7">
    <source>
        <dbReference type="Proteomes" id="UP000604825"/>
    </source>
</evidence>
<comment type="cofactor">
    <cofactor evidence="1">
        <name>thiamine diphosphate</name>
        <dbReference type="ChEBI" id="CHEBI:58937"/>
    </cofactor>
</comment>
<reference evidence="6" key="1">
    <citation type="submission" date="2020-10" db="EMBL/GenBank/DDBJ databases">
        <authorList>
            <person name="Han B."/>
            <person name="Lu T."/>
            <person name="Zhao Q."/>
            <person name="Huang X."/>
            <person name="Zhao Y."/>
        </authorList>
    </citation>
    <scope>NUCLEOTIDE SEQUENCE</scope>
</reference>
<organism evidence="6 7">
    <name type="scientific">Miscanthus lutarioriparius</name>
    <dbReference type="NCBI Taxonomy" id="422564"/>
    <lineage>
        <taxon>Eukaryota</taxon>
        <taxon>Viridiplantae</taxon>
        <taxon>Streptophyta</taxon>
        <taxon>Embryophyta</taxon>
        <taxon>Tracheophyta</taxon>
        <taxon>Spermatophyta</taxon>
        <taxon>Magnoliopsida</taxon>
        <taxon>Liliopsida</taxon>
        <taxon>Poales</taxon>
        <taxon>Poaceae</taxon>
        <taxon>PACMAD clade</taxon>
        <taxon>Panicoideae</taxon>
        <taxon>Andropogonodae</taxon>
        <taxon>Andropogoneae</taxon>
        <taxon>Saccharinae</taxon>
        <taxon>Miscanthus</taxon>
    </lineage>
</organism>
<name>A0A811N7J9_9POAL</name>
<feature type="domain" description="Transketolase-like pyrimidine-binding" evidence="5">
    <location>
        <begin position="1"/>
        <end position="134"/>
    </location>
</feature>
<dbReference type="AlphaFoldDB" id="A0A811N7J9"/>
<dbReference type="Proteomes" id="UP000604825">
    <property type="component" value="Unassembled WGS sequence"/>
</dbReference>
<dbReference type="PANTHER" id="PTHR42980">
    <property type="entry name" value="2-OXOISOVALERATE DEHYDROGENASE SUBUNIT BETA-RELATED"/>
    <property type="match status" value="1"/>
</dbReference>
<protein>
    <recommendedName>
        <fullName evidence="2">3-methyl-2-oxobutanoate dehydrogenase (2-methylpropanoyl-transferring)</fullName>
        <ecNumber evidence="2">1.2.4.4</ecNumber>
    </recommendedName>
</protein>
<keyword evidence="3" id="KW-0560">Oxidoreductase</keyword>
<evidence type="ECO:0000313" key="6">
    <source>
        <dbReference type="EMBL" id="CAD6217899.1"/>
    </source>
</evidence>
<dbReference type="Pfam" id="PF02779">
    <property type="entry name" value="Transket_pyr"/>
    <property type="match status" value="1"/>
</dbReference>
<comment type="caution">
    <text evidence="6">The sequence shown here is derived from an EMBL/GenBank/DDBJ whole genome shotgun (WGS) entry which is preliminary data.</text>
</comment>